<dbReference type="SUPFAM" id="SSF53098">
    <property type="entry name" value="Ribonuclease H-like"/>
    <property type="match status" value="1"/>
</dbReference>
<dbReference type="Gene3D" id="3.30.420.10">
    <property type="entry name" value="Ribonuclease H-like superfamily/Ribonuclease H"/>
    <property type="match status" value="1"/>
</dbReference>
<dbReference type="EMBL" id="AVOT02000690">
    <property type="protein sequence ID" value="MBW0464064.1"/>
    <property type="molecule type" value="Genomic_DNA"/>
</dbReference>
<keyword evidence="11" id="KW-0808">Transferase</keyword>
<dbReference type="GO" id="GO:0004519">
    <property type="term" value="F:endonuclease activity"/>
    <property type="evidence" value="ECO:0007669"/>
    <property type="project" value="UniProtKB-KW"/>
</dbReference>
<accession>A0A9Q3GE68</accession>
<evidence type="ECO:0000256" key="12">
    <source>
        <dbReference type="ARBA" id="ARBA00023172"/>
    </source>
</evidence>
<dbReference type="GO" id="GO:0016787">
    <property type="term" value="F:hydrolase activity"/>
    <property type="evidence" value="ECO:0007669"/>
    <property type="project" value="UniProtKB-KW"/>
</dbReference>
<keyword evidence="12" id="KW-0233">DNA recombination</keyword>
<sequence length="410" mass="46301">MAPLPNNPIVIQQYGSKCSYFQQDAHWYVDCVQYKKDLKEKGLRLKRLPRRLQYMEPHTALTNNHTKIHAIQPDIEDDNPDIIDARHISELDDRKILIDSGASAHVSGVSPFLCDIRTLRKPIPLLLADSKAVVQATAQGHASDDHVKIFLKCFVPEFDIKTWKPFFCEQCAKSKGALGQPDLGKSIVTYDDILDFVVSDVVGPITDNDTTMRYFVTLQDHKSTFVLSKPIVSRSAVVEALQQWLEFFKTNKGSYPKFLQTDNAKEYVSEALTNFCDERGIKTVPVIAYTPSNNGEAKRLNKKIGEAACTMLKSSRLPEKFWPYVYQVATYLHNRIPNKKKNNSTPIELMFGMKPSPSTLFQFGSKAVIQIPSPNQPKLAPHAYIAILVGYPSSSRGWIFYVPSNHSIVH</sequence>
<evidence type="ECO:0000256" key="4">
    <source>
        <dbReference type="ARBA" id="ARBA00022723"/>
    </source>
</evidence>
<feature type="domain" description="Integrase catalytic" evidence="15">
    <location>
        <begin position="177"/>
        <end position="354"/>
    </location>
</feature>
<name>A0A9Q3GE68_9BASI</name>
<evidence type="ECO:0000256" key="9">
    <source>
        <dbReference type="ARBA" id="ARBA00022908"/>
    </source>
</evidence>
<dbReference type="GO" id="GO:0003723">
    <property type="term" value="F:RNA binding"/>
    <property type="evidence" value="ECO:0007669"/>
    <property type="project" value="UniProtKB-KW"/>
</dbReference>
<evidence type="ECO:0000256" key="5">
    <source>
        <dbReference type="ARBA" id="ARBA00022759"/>
    </source>
</evidence>
<dbReference type="GO" id="GO:0032196">
    <property type="term" value="P:transposition"/>
    <property type="evidence" value="ECO:0007669"/>
    <property type="project" value="UniProtKB-KW"/>
</dbReference>
<keyword evidence="11" id="KW-0239">DNA-directed DNA polymerase</keyword>
<comment type="catalytic activity">
    <reaction evidence="13">
        <text>DNA(n) + a 2'-deoxyribonucleoside 5'-triphosphate = DNA(n+1) + diphosphate</text>
        <dbReference type="Rhea" id="RHEA:22508"/>
        <dbReference type="Rhea" id="RHEA-COMP:17339"/>
        <dbReference type="Rhea" id="RHEA-COMP:17340"/>
        <dbReference type="ChEBI" id="CHEBI:33019"/>
        <dbReference type="ChEBI" id="CHEBI:61560"/>
        <dbReference type="ChEBI" id="CHEBI:173112"/>
        <dbReference type="EC" id="2.7.7.49"/>
    </reaction>
</comment>
<dbReference type="AlphaFoldDB" id="A0A9Q3GE68"/>
<evidence type="ECO:0000256" key="8">
    <source>
        <dbReference type="ARBA" id="ARBA00022884"/>
    </source>
</evidence>
<dbReference type="GO" id="GO:0006310">
    <property type="term" value="P:DNA recombination"/>
    <property type="evidence" value="ECO:0007669"/>
    <property type="project" value="UniProtKB-KW"/>
</dbReference>
<keyword evidence="9" id="KW-0229">DNA integration</keyword>
<keyword evidence="8" id="KW-0694">RNA-binding</keyword>
<dbReference type="GO" id="GO:0005634">
    <property type="term" value="C:nucleus"/>
    <property type="evidence" value="ECO:0007669"/>
    <property type="project" value="UniProtKB-ARBA"/>
</dbReference>
<dbReference type="GO" id="GO:0003964">
    <property type="term" value="F:RNA-directed DNA polymerase activity"/>
    <property type="evidence" value="ECO:0007669"/>
    <property type="project" value="UniProtKB-KW"/>
</dbReference>
<keyword evidence="6" id="KW-0378">Hydrolase</keyword>
<dbReference type="InterPro" id="IPR012337">
    <property type="entry name" value="RNaseH-like_sf"/>
</dbReference>
<keyword evidence="1" id="KW-0815">Transposition</keyword>
<protein>
    <recommendedName>
        <fullName evidence="15">Integrase catalytic domain-containing protein</fullName>
    </recommendedName>
</protein>
<dbReference type="InterPro" id="IPR057670">
    <property type="entry name" value="SH3_retrovirus"/>
</dbReference>
<keyword evidence="10" id="KW-0695">RNA-directed DNA polymerase</keyword>
<reference evidence="16" key="1">
    <citation type="submission" date="2021-03" db="EMBL/GenBank/DDBJ databases">
        <title>Draft genome sequence of rust myrtle Austropuccinia psidii MF-1, a brazilian biotype.</title>
        <authorList>
            <person name="Quecine M.C."/>
            <person name="Pachon D.M.R."/>
            <person name="Bonatelli M.L."/>
            <person name="Correr F.H."/>
            <person name="Franceschini L.M."/>
            <person name="Leite T.F."/>
            <person name="Margarido G.R.A."/>
            <person name="Almeida C.A."/>
            <person name="Ferrarezi J.A."/>
            <person name="Labate C.A."/>
        </authorList>
    </citation>
    <scope>NUCLEOTIDE SEQUENCE</scope>
    <source>
        <strain evidence="16">MF-1</strain>
    </source>
</reference>
<dbReference type="InterPro" id="IPR039537">
    <property type="entry name" value="Retrotran_Ty1/copia-like"/>
</dbReference>
<organism evidence="16 17">
    <name type="scientific">Austropuccinia psidii MF-1</name>
    <dbReference type="NCBI Taxonomy" id="1389203"/>
    <lineage>
        <taxon>Eukaryota</taxon>
        <taxon>Fungi</taxon>
        <taxon>Dikarya</taxon>
        <taxon>Basidiomycota</taxon>
        <taxon>Pucciniomycotina</taxon>
        <taxon>Pucciniomycetes</taxon>
        <taxon>Pucciniales</taxon>
        <taxon>Sphaerophragmiaceae</taxon>
        <taxon>Austropuccinia</taxon>
    </lineage>
</organism>
<keyword evidence="5" id="KW-0255">Endonuclease</keyword>
<keyword evidence="4" id="KW-0479">Metal-binding</keyword>
<evidence type="ECO:0000256" key="14">
    <source>
        <dbReference type="ARBA" id="ARBA00049244"/>
    </source>
</evidence>
<keyword evidence="17" id="KW-1185">Reference proteome</keyword>
<gene>
    <name evidence="16" type="ORF">O181_003779</name>
</gene>
<comment type="caution">
    <text evidence="16">The sequence shown here is derived from an EMBL/GenBank/DDBJ whole genome shotgun (WGS) entry which is preliminary data.</text>
</comment>
<dbReference type="Pfam" id="PF25597">
    <property type="entry name" value="SH3_retrovirus"/>
    <property type="match status" value="1"/>
</dbReference>
<evidence type="ECO:0000313" key="16">
    <source>
        <dbReference type="EMBL" id="MBW0464064.1"/>
    </source>
</evidence>
<dbReference type="GO" id="GO:0003887">
    <property type="term" value="F:DNA-directed DNA polymerase activity"/>
    <property type="evidence" value="ECO:0007669"/>
    <property type="project" value="UniProtKB-KW"/>
</dbReference>
<keyword evidence="2" id="KW-0548">Nucleotidyltransferase</keyword>
<keyword evidence="7" id="KW-0460">Magnesium</keyword>
<evidence type="ECO:0000256" key="1">
    <source>
        <dbReference type="ARBA" id="ARBA00022578"/>
    </source>
</evidence>
<dbReference type="PANTHER" id="PTHR42648:SF11">
    <property type="entry name" value="TRANSPOSON TY4-P GAG-POL POLYPROTEIN"/>
    <property type="match status" value="1"/>
</dbReference>
<evidence type="ECO:0000259" key="15">
    <source>
        <dbReference type="PROSITE" id="PS50994"/>
    </source>
</evidence>
<evidence type="ECO:0000256" key="6">
    <source>
        <dbReference type="ARBA" id="ARBA00022801"/>
    </source>
</evidence>
<evidence type="ECO:0000256" key="10">
    <source>
        <dbReference type="ARBA" id="ARBA00022918"/>
    </source>
</evidence>
<dbReference type="GO" id="GO:0015074">
    <property type="term" value="P:DNA integration"/>
    <property type="evidence" value="ECO:0007669"/>
    <property type="project" value="UniProtKB-KW"/>
</dbReference>
<dbReference type="PROSITE" id="PS50994">
    <property type="entry name" value="INTEGRASE"/>
    <property type="match status" value="1"/>
</dbReference>
<dbReference type="InterPro" id="IPR036397">
    <property type="entry name" value="RNaseH_sf"/>
</dbReference>
<evidence type="ECO:0000256" key="2">
    <source>
        <dbReference type="ARBA" id="ARBA00022695"/>
    </source>
</evidence>
<comment type="catalytic activity">
    <reaction evidence="14">
        <text>DNA(n) + a 2'-deoxyribonucleoside 5'-triphosphate = DNA(n+1) + diphosphate</text>
        <dbReference type="Rhea" id="RHEA:22508"/>
        <dbReference type="Rhea" id="RHEA-COMP:17339"/>
        <dbReference type="Rhea" id="RHEA-COMP:17340"/>
        <dbReference type="ChEBI" id="CHEBI:33019"/>
        <dbReference type="ChEBI" id="CHEBI:61560"/>
        <dbReference type="ChEBI" id="CHEBI:173112"/>
        <dbReference type="EC" id="2.7.7.7"/>
    </reaction>
</comment>
<dbReference type="InterPro" id="IPR001584">
    <property type="entry name" value="Integrase_cat-core"/>
</dbReference>
<evidence type="ECO:0000256" key="13">
    <source>
        <dbReference type="ARBA" id="ARBA00048173"/>
    </source>
</evidence>
<evidence type="ECO:0000313" key="17">
    <source>
        <dbReference type="Proteomes" id="UP000765509"/>
    </source>
</evidence>
<proteinExistence type="predicted"/>
<dbReference type="PANTHER" id="PTHR42648">
    <property type="entry name" value="TRANSPOSASE, PUTATIVE-RELATED"/>
    <property type="match status" value="1"/>
</dbReference>
<dbReference type="OrthoDB" id="3243429at2759"/>
<evidence type="ECO:0000256" key="11">
    <source>
        <dbReference type="ARBA" id="ARBA00022932"/>
    </source>
</evidence>
<dbReference type="Proteomes" id="UP000765509">
    <property type="component" value="Unassembled WGS sequence"/>
</dbReference>
<keyword evidence="3" id="KW-0540">Nuclease</keyword>
<evidence type="ECO:0000256" key="7">
    <source>
        <dbReference type="ARBA" id="ARBA00022842"/>
    </source>
</evidence>
<evidence type="ECO:0000256" key="3">
    <source>
        <dbReference type="ARBA" id="ARBA00022722"/>
    </source>
</evidence>
<dbReference type="GO" id="GO:0046872">
    <property type="term" value="F:metal ion binding"/>
    <property type="evidence" value="ECO:0007669"/>
    <property type="project" value="UniProtKB-KW"/>
</dbReference>